<evidence type="ECO:0000313" key="4">
    <source>
        <dbReference type="EMBL" id="EMJ94128.1"/>
    </source>
</evidence>
<sequence>MLMIDADRFKNYNDQFGHPAGDKVLINLAFLLKQTLRTNDLAARYGGEEFIIALPNTSQEEAVQVAENLVAVVREFVWEKRSVTISVGAATVNFDKNSQINKFDYSINLIKDADRALYHSKINGRDQVTHNFQTKS</sequence>
<dbReference type="AlphaFoldDB" id="M6CYW4"/>
<dbReference type="PANTHER" id="PTHR45138:SF9">
    <property type="entry name" value="DIGUANYLATE CYCLASE DGCM-RELATED"/>
    <property type="match status" value="1"/>
</dbReference>
<dbReference type="GO" id="GO:0005886">
    <property type="term" value="C:plasma membrane"/>
    <property type="evidence" value="ECO:0007669"/>
    <property type="project" value="TreeGrafter"/>
</dbReference>
<dbReference type="SMART" id="SM00267">
    <property type="entry name" value="GGDEF"/>
    <property type="match status" value="1"/>
</dbReference>
<dbReference type="InterPro" id="IPR043128">
    <property type="entry name" value="Rev_trsase/Diguanyl_cyclase"/>
</dbReference>
<dbReference type="InterPro" id="IPR050469">
    <property type="entry name" value="Diguanylate_Cyclase"/>
</dbReference>
<dbReference type="Pfam" id="PF00990">
    <property type="entry name" value="GGDEF"/>
    <property type="match status" value="1"/>
</dbReference>
<dbReference type="NCBIfam" id="TIGR00254">
    <property type="entry name" value="GGDEF"/>
    <property type="match status" value="1"/>
</dbReference>
<dbReference type="GO" id="GO:0043709">
    <property type="term" value="P:cell adhesion involved in single-species biofilm formation"/>
    <property type="evidence" value="ECO:0007669"/>
    <property type="project" value="TreeGrafter"/>
</dbReference>
<evidence type="ECO:0000256" key="2">
    <source>
        <dbReference type="ARBA" id="ARBA00034247"/>
    </source>
</evidence>
<evidence type="ECO:0000256" key="1">
    <source>
        <dbReference type="ARBA" id="ARBA00012528"/>
    </source>
</evidence>
<evidence type="ECO:0000313" key="5">
    <source>
        <dbReference type="Proteomes" id="UP000011988"/>
    </source>
</evidence>
<dbReference type="InterPro" id="IPR000160">
    <property type="entry name" value="GGDEF_dom"/>
</dbReference>
<dbReference type="SUPFAM" id="SSF55073">
    <property type="entry name" value="Nucleotide cyclase"/>
    <property type="match status" value="1"/>
</dbReference>
<dbReference type="CDD" id="cd01949">
    <property type="entry name" value="GGDEF"/>
    <property type="match status" value="1"/>
</dbReference>
<organism evidence="4 5">
    <name type="scientific">Leptospira alstonii serovar Sichuan str. 79601</name>
    <dbReference type="NCBI Taxonomy" id="1218565"/>
    <lineage>
        <taxon>Bacteria</taxon>
        <taxon>Pseudomonadati</taxon>
        <taxon>Spirochaetota</taxon>
        <taxon>Spirochaetia</taxon>
        <taxon>Leptospirales</taxon>
        <taxon>Leptospiraceae</taxon>
        <taxon>Leptospira</taxon>
    </lineage>
</organism>
<dbReference type="FunFam" id="3.30.70.270:FF:000001">
    <property type="entry name" value="Diguanylate cyclase domain protein"/>
    <property type="match status" value="1"/>
</dbReference>
<feature type="domain" description="GGDEF" evidence="3">
    <location>
        <begin position="1"/>
        <end position="133"/>
    </location>
</feature>
<accession>M6CYW4</accession>
<comment type="catalytic activity">
    <reaction evidence="2">
        <text>2 GTP = 3',3'-c-di-GMP + 2 diphosphate</text>
        <dbReference type="Rhea" id="RHEA:24898"/>
        <dbReference type="ChEBI" id="CHEBI:33019"/>
        <dbReference type="ChEBI" id="CHEBI:37565"/>
        <dbReference type="ChEBI" id="CHEBI:58805"/>
        <dbReference type="EC" id="2.7.7.65"/>
    </reaction>
</comment>
<dbReference type="PROSITE" id="PS50887">
    <property type="entry name" value="GGDEF"/>
    <property type="match status" value="1"/>
</dbReference>
<name>M6CYW4_9LEPT</name>
<dbReference type="GO" id="GO:0052621">
    <property type="term" value="F:diguanylate cyclase activity"/>
    <property type="evidence" value="ECO:0007669"/>
    <property type="project" value="UniProtKB-EC"/>
</dbReference>
<proteinExistence type="predicted"/>
<dbReference type="PANTHER" id="PTHR45138">
    <property type="entry name" value="REGULATORY COMPONENTS OF SENSORY TRANSDUCTION SYSTEM"/>
    <property type="match status" value="1"/>
</dbReference>
<reference evidence="4 5" key="1">
    <citation type="submission" date="2013-01" db="EMBL/GenBank/DDBJ databases">
        <authorList>
            <person name="Harkins D.M."/>
            <person name="Durkin A.S."/>
            <person name="Brinkac L.M."/>
            <person name="Haft D.H."/>
            <person name="Selengut J.D."/>
            <person name="Sanka R."/>
            <person name="DePew J."/>
            <person name="Purushe J."/>
            <person name="Galloway R.L."/>
            <person name="Vinetz J.M."/>
            <person name="Sutton G.G."/>
            <person name="Nierman W.C."/>
            <person name="Fouts D.E."/>
        </authorList>
    </citation>
    <scope>NUCLEOTIDE SEQUENCE [LARGE SCALE GENOMIC DNA]</scope>
    <source>
        <strain evidence="4 5">79601</strain>
    </source>
</reference>
<evidence type="ECO:0000259" key="3">
    <source>
        <dbReference type="PROSITE" id="PS50887"/>
    </source>
</evidence>
<dbReference type="GO" id="GO:1902201">
    <property type="term" value="P:negative regulation of bacterial-type flagellum-dependent cell motility"/>
    <property type="evidence" value="ECO:0007669"/>
    <property type="project" value="TreeGrafter"/>
</dbReference>
<comment type="caution">
    <text evidence="4">The sequence shown here is derived from an EMBL/GenBank/DDBJ whole genome shotgun (WGS) entry which is preliminary data.</text>
</comment>
<dbReference type="PATRIC" id="fig|1218565.3.peg.2635"/>
<dbReference type="EC" id="2.7.7.65" evidence="1"/>
<protein>
    <recommendedName>
        <fullName evidence="1">diguanylate cyclase</fullName>
        <ecNumber evidence="1">2.7.7.65</ecNumber>
    </recommendedName>
</protein>
<dbReference type="InterPro" id="IPR029787">
    <property type="entry name" value="Nucleotide_cyclase"/>
</dbReference>
<dbReference type="EMBL" id="ANIK01000056">
    <property type="protein sequence ID" value="EMJ94128.1"/>
    <property type="molecule type" value="Genomic_DNA"/>
</dbReference>
<gene>
    <name evidence="4" type="ORF">LEP1GSC194_0121</name>
</gene>
<dbReference type="Proteomes" id="UP000011988">
    <property type="component" value="Unassembled WGS sequence"/>
</dbReference>
<dbReference type="Gene3D" id="3.30.70.270">
    <property type="match status" value="1"/>
</dbReference>